<evidence type="ECO:0000259" key="6">
    <source>
        <dbReference type="SMART" id="SM00363"/>
    </source>
</evidence>
<dbReference type="GO" id="GO:0019843">
    <property type="term" value="F:rRNA binding"/>
    <property type="evidence" value="ECO:0007669"/>
    <property type="project" value="UniProtKB-KW"/>
</dbReference>
<dbReference type="InterPro" id="IPR025490">
    <property type="entry name" value="RqcP"/>
</dbReference>
<evidence type="ECO:0000256" key="5">
    <source>
        <dbReference type="PROSITE-ProRule" id="PRU00182"/>
    </source>
</evidence>
<keyword evidence="2" id="KW-0699">rRNA-binding</keyword>
<evidence type="ECO:0000313" key="8">
    <source>
        <dbReference type="Proteomes" id="UP000063971"/>
    </source>
</evidence>
<evidence type="ECO:0000256" key="2">
    <source>
        <dbReference type="ARBA" id="ARBA00022730"/>
    </source>
</evidence>
<evidence type="ECO:0000256" key="1">
    <source>
        <dbReference type="ARBA" id="ARBA00022555"/>
    </source>
</evidence>
<dbReference type="SUPFAM" id="SSF55174">
    <property type="entry name" value="Alpha-L RNA-binding motif"/>
    <property type="match status" value="1"/>
</dbReference>
<keyword evidence="7" id="KW-0346">Stress response</keyword>
<evidence type="ECO:0000256" key="4">
    <source>
        <dbReference type="ARBA" id="ARBA00022917"/>
    </source>
</evidence>
<keyword evidence="3 5" id="KW-0694">RNA-binding</keyword>
<dbReference type="SMART" id="SM00363">
    <property type="entry name" value="S4"/>
    <property type="match status" value="1"/>
</dbReference>
<gene>
    <name evidence="7" type="ORF">CUREO_0722</name>
</gene>
<dbReference type="PIRSF" id="PIRSF038881">
    <property type="entry name" value="RNAbp_HP1423"/>
    <property type="match status" value="1"/>
</dbReference>
<keyword evidence="1" id="KW-0820">tRNA-binding</keyword>
<dbReference type="EMBL" id="CP012195">
    <property type="protein sequence ID" value="AKT90583.1"/>
    <property type="molecule type" value="Genomic_DNA"/>
</dbReference>
<dbReference type="InterPro" id="IPR002942">
    <property type="entry name" value="S4_RNA-bd"/>
</dbReference>
<dbReference type="Proteomes" id="UP000063971">
    <property type="component" value="Chromosome"/>
</dbReference>
<organism evidence="7 8">
    <name type="scientific">Campylobacter ureolyticus RIGS 9880</name>
    <dbReference type="NCBI Taxonomy" id="1032069"/>
    <lineage>
        <taxon>Bacteria</taxon>
        <taxon>Pseudomonadati</taxon>
        <taxon>Campylobacterota</taxon>
        <taxon>Epsilonproteobacteria</taxon>
        <taxon>Campylobacterales</taxon>
        <taxon>Campylobacteraceae</taxon>
        <taxon>Campylobacter</taxon>
    </lineage>
</organism>
<sequence length="84" mass="9547">MPLMRIDKFLNAVNLTKRRAVSEDMCKSGVVSINEVVCKPAKELKIGDIITLKFLNGEKKYEVLDFPTTKNTPKSDQTKYVKEV</sequence>
<dbReference type="Gene3D" id="3.10.290.10">
    <property type="entry name" value="RNA-binding S4 domain"/>
    <property type="match status" value="1"/>
</dbReference>
<name>A0AAU8U066_9BACT</name>
<evidence type="ECO:0000313" key="7">
    <source>
        <dbReference type="EMBL" id="AKT90583.1"/>
    </source>
</evidence>
<protein>
    <submittedName>
        <fullName evidence="7">Ribosome-associated heat shock protein (S4 domain)</fullName>
    </submittedName>
</protein>
<feature type="domain" description="RNA-binding S4" evidence="6">
    <location>
        <begin position="4"/>
        <end position="68"/>
    </location>
</feature>
<dbReference type="InterPro" id="IPR036986">
    <property type="entry name" value="S4_RNA-bd_sf"/>
</dbReference>
<proteinExistence type="predicted"/>
<dbReference type="PROSITE" id="PS50889">
    <property type="entry name" value="S4"/>
    <property type="match status" value="1"/>
</dbReference>
<accession>A0AAU8U066</accession>
<dbReference type="GO" id="GO:0000049">
    <property type="term" value="F:tRNA binding"/>
    <property type="evidence" value="ECO:0007669"/>
    <property type="project" value="UniProtKB-KW"/>
</dbReference>
<dbReference type="CDD" id="cd00165">
    <property type="entry name" value="S4"/>
    <property type="match status" value="1"/>
</dbReference>
<dbReference type="Pfam" id="PF01479">
    <property type="entry name" value="S4"/>
    <property type="match status" value="1"/>
</dbReference>
<dbReference type="AlphaFoldDB" id="A0AAU8U066"/>
<evidence type="ECO:0000256" key="3">
    <source>
        <dbReference type="ARBA" id="ARBA00022884"/>
    </source>
</evidence>
<reference evidence="7 8" key="1">
    <citation type="journal article" date="2015" name="Genome Announc.">
        <title>Complete Genome Sequence of the Campylobacter ureolyticus Clinical Isolate RIGS 9880.</title>
        <authorList>
            <person name="Miller W.G."/>
            <person name="Yee E."/>
            <person name="On S.L."/>
            <person name="Andersen L.P."/>
            <person name="Bono J.L."/>
        </authorList>
    </citation>
    <scope>NUCLEOTIDE SEQUENCE [LARGE SCALE GENOMIC DNA]</scope>
    <source>
        <strain evidence="7 8">RIGS 9880</strain>
    </source>
</reference>
<keyword evidence="4" id="KW-0648">Protein biosynthesis</keyword>
<dbReference type="KEGG" id="cure:CUREO_0722"/>
<dbReference type="GO" id="GO:0006412">
    <property type="term" value="P:translation"/>
    <property type="evidence" value="ECO:0007669"/>
    <property type="project" value="UniProtKB-KW"/>
</dbReference>